<keyword evidence="3 5" id="KW-0863">Zinc-finger</keyword>
<feature type="compositionally biased region" description="Pro residues" evidence="6">
    <location>
        <begin position="263"/>
        <end position="275"/>
    </location>
</feature>
<evidence type="ECO:0000256" key="6">
    <source>
        <dbReference type="SAM" id="MobiDB-lite"/>
    </source>
</evidence>
<evidence type="ECO:0000256" key="4">
    <source>
        <dbReference type="ARBA" id="ARBA00022833"/>
    </source>
</evidence>
<dbReference type="Pfam" id="PF01412">
    <property type="entry name" value="ArfGap"/>
    <property type="match status" value="1"/>
</dbReference>
<evidence type="ECO:0000256" key="2">
    <source>
        <dbReference type="ARBA" id="ARBA00022723"/>
    </source>
</evidence>
<dbReference type="CDD" id="cd08830">
    <property type="entry name" value="ArfGap_ArfGap1"/>
    <property type="match status" value="1"/>
</dbReference>
<dbReference type="SMART" id="SM00105">
    <property type="entry name" value="ArfGap"/>
    <property type="match status" value="1"/>
</dbReference>
<dbReference type="GO" id="GO:0000139">
    <property type="term" value="C:Golgi membrane"/>
    <property type="evidence" value="ECO:0007669"/>
    <property type="project" value="GOC"/>
</dbReference>
<dbReference type="InterPro" id="IPR037278">
    <property type="entry name" value="ARFGAP/RecO"/>
</dbReference>
<dbReference type="GO" id="GO:0008270">
    <property type="term" value="F:zinc ion binding"/>
    <property type="evidence" value="ECO:0007669"/>
    <property type="project" value="UniProtKB-KW"/>
</dbReference>
<evidence type="ECO:0000313" key="9">
    <source>
        <dbReference type="Proteomes" id="UP001162131"/>
    </source>
</evidence>
<name>A0AAU9K699_9CILI</name>
<evidence type="ECO:0000256" key="3">
    <source>
        <dbReference type="ARBA" id="ARBA00022771"/>
    </source>
</evidence>
<dbReference type="Proteomes" id="UP001162131">
    <property type="component" value="Unassembled WGS sequence"/>
</dbReference>
<feature type="domain" description="Arf-GAP" evidence="7">
    <location>
        <begin position="8"/>
        <end position="88"/>
    </location>
</feature>
<proteinExistence type="predicted"/>
<reference evidence="8" key="1">
    <citation type="submission" date="2021-09" db="EMBL/GenBank/DDBJ databases">
        <authorList>
            <consortium name="AG Swart"/>
            <person name="Singh M."/>
            <person name="Singh A."/>
            <person name="Seah K."/>
            <person name="Emmerich C."/>
        </authorList>
    </citation>
    <scope>NUCLEOTIDE SEQUENCE</scope>
    <source>
        <strain evidence="8">ATCC30299</strain>
    </source>
</reference>
<dbReference type="GO" id="GO:0048205">
    <property type="term" value="P:COPI coating of Golgi vesicle"/>
    <property type="evidence" value="ECO:0007669"/>
    <property type="project" value="TreeGrafter"/>
</dbReference>
<dbReference type="GO" id="GO:0005096">
    <property type="term" value="F:GTPase activator activity"/>
    <property type="evidence" value="ECO:0007669"/>
    <property type="project" value="UniProtKB-KW"/>
</dbReference>
<comment type="caution">
    <text evidence="8">The sequence shown here is derived from an EMBL/GenBank/DDBJ whole genome shotgun (WGS) entry which is preliminary data.</text>
</comment>
<keyword evidence="1" id="KW-0343">GTPase activation</keyword>
<evidence type="ECO:0000256" key="1">
    <source>
        <dbReference type="ARBA" id="ARBA00022468"/>
    </source>
</evidence>
<organism evidence="8 9">
    <name type="scientific">Blepharisma stoltei</name>
    <dbReference type="NCBI Taxonomy" id="1481888"/>
    <lineage>
        <taxon>Eukaryota</taxon>
        <taxon>Sar</taxon>
        <taxon>Alveolata</taxon>
        <taxon>Ciliophora</taxon>
        <taxon>Postciliodesmatophora</taxon>
        <taxon>Heterotrichea</taxon>
        <taxon>Heterotrichida</taxon>
        <taxon>Blepharismidae</taxon>
        <taxon>Blepharisma</taxon>
    </lineage>
</organism>
<dbReference type="PANTHER" id="PTHR45686">
    <property type="entry name" value="ADP-RIBOSYLATION FACTOR GTPASE ACTIVATING PROTEIN 3, ISOFORM H-RELATED"/>
    <property type="match status" value="1"/>
</dbReference>
<dbReference type="PROSITE" id="PS50115">
    <property type="entry name" value="ARFGAP"/>
    <property type="match status" value="1"/>
</dbReference>
<dbReference type="PANTHER" id="PTHR45686:SF4">
    <property type="entry name" value="ADP-RIBOSYLATION FACTOR GTPASE ACTIVATING PROTEIN 3, ISOFORM H"/>
    <property type="match status" value="1"/>
</dbReference>
<evidence type="ECO:0000256" key="5">
    <source>
        <dbReference type="PROSITE-ProRule" id="PRU00288"/>
    </source>
</evidence>
<dbReference type="InterPro" id="IPR038508">
    <property type="entry name" value="ArfGAP_dom_sf"/>
</dbReference>
<dbReference type="SUPFAM" id="SSF57863">
    <property type="entry name" value="ArfGap/RecO-like zinc finger"/>
    <property type="match status" value="1"/>
</dbReference>
<dbReference type="InterPro" id="IPR001164">
    <property type="entry name" value="ArfGAP_dom"/>
</dbReference>
<gene>
    <name evidence="8" type="ORF">BSTOLATCC_MIC62672</name>
</gene>
<dbReference type="AlphaFoldDB" id="A0AAU9K699"/>
<keyword evidence="9" id="KW-1185">Reference proteome</keyword>
<dbReference type="EMBL" id="CAJZBQ010000060">
    <property type="protein sequence ID" value="CAG9335094.1"/>
    <property type="molecule type" value="Genomic_DNA"/>
</dbReference>
<keyword evidence="2" id="KW-0479">Metal-binding</keyword>
<evidence type="ECO:0000313" key="8">
    <source>
        <dbReference type="EMBL" id="CAG9335094.1"/>
    </source>
</evidence>
<feature type="region of interest" description="Disordered" evidence="6">
    <location>
        <begin position="247"/>
        <end position="275"/>
    </location>
</feature>
<dbReference type="Gene3D" id="1.10.220.150">
    <property type="entry name" value="Arf GTPase activating protein"/>
    <property type="match status" value="1"/>
</dbReference>
<evidence type="ECO:0000259" key="7">
    <source>
        <dbReference type="PROSITE" id="PS50115"/>
    </source>
</evidence>
<protein>
    <recommendedName>
        <fullName evidence="7">Arf-GAP domain-containing protein</fullName>
    </recommendedName>
</protein>
<accession>A0AAU9K699</accession>
<dbReference type="PRINTS" id="PR00405">
    <property type="entry name" value="REVINTRACTNG"/>
</dbReference>
<keyword evidence="4" id="KW-0862">Zinc</keyword>
<sequence length="275" mass="31617">MVTKESAEERFKKLKEDQSNNVCFDCWKPNPEWASVSYGIFICENCAIKHIELGLHLSFVRKIVNDHWSIKQLKMMTVGGNSALARFFSIYHMPADMEISVKYRTRAAQYYREMLKKISDGRIYQAEQPSLEQGLLMVNEEEAKSFCVENNERGFSWKGTFDSAISAARSLGDKVTNKVKEMTEKPTVKEWEVKTVSALSKLESGVKEGITKTKEWSNTPMIQNFKENTKSMLDNIKNNVKRKFEGVSTRRESENIFQCPPDDANPPTPPDYEKL</sequence>